<dbReference type="EMBL" id="MRCY01000010">
    <property type="protein sequence ID" value="RKL19697.1"/>
    <property type="molecule type" value="Genomic_DNA"/>
</dbReference>
<dbReference type="InterPro" id="IPR036259">
    <property type="entry name" value="MFS_trans_sf"/>
</dbReference>
<dbReference type="VEuPathDB" id="FungiDB:FOMG_15681"/>
<keyword evidence="4 9" id="KW-0812">Transmembrane</keyword>
<dbReference type="VEuPathDB" id="FungiDB:FOXG_08808"/>
<dbReference type="Gene3D" id="1.20.1250.20">
    <property type="entry name" value="MFS general substrate transporter like domains"/>
    <property type="match status" value="1"/>
</dbReference>
<organism evidence="11 12">
    <name type="scientific">Fusarium oxysporum</name>
    <name type="common">Fusarium vascular wilt</name>
    <dbReference type="NCBI Taxonomy" id="5507"/>
    <lineage>
        <taxon>Eukaryota</taxon>
        <taxon>Fungi</taxon>
        <taxon>Dikarya</taxon>
        <taxon>Ascomycota</taxon>
        <taxon>Pezizomycotina</taxon>
        <taxon>Sordariomycetes</taxon>
        <taxon>Hypocreomycetidae</taxon>
        <taxon>Hypocreales</taxon>
        <taxon>Nectriaceae</taxon>
        <taxon>Fusarium</taxon>
        <taxon>Fusarium oxysporum species complex</taxon>
    </lineage>
</organism>
<dbReference type="VEuPathDB" id="FungiDB:HZS61_013172"/>
<feature type="transmembrane region" description="Helical" evidence="9">
    <location>
        <begin position="123"/>
        <end position="145"/>
    </location>
</feature>
<evidence type="ECO:0000256" key="8">
    <source>
        <dbReference type="SAM" id="MobiDB-lite"/>
    </source>
</evidence>
<evidence type="ECO:0000313" key="11">
    <source>
        <dbReference type="EMBL" id="RKL19697.1"/>
    </source>
</evidence>
<dbReference type="PROSITE" id="PS00216">
    <property type="entry name" value="SUGAR_TRANSPORT_1"/>
    <property type="match status" value="1"/>
</dbReference>
<dbReference type="SUPFAM" id="SSF103473">
    <property type="entry name" value="MFS general substrate transporter"/>
    <property type="match status" value="1"/>
</dbReference>
<reference evidence="11 12" key="1">
    <citation type="journal article" date="2018" name="Sci. Rep.">
        <title>Characterisation of pathogen-specific regions and novel effector candidates in Fusarium oxysporum f. sp. cepae.</title>
        <authorList>
            <person name="Armitage A.D."/>
            <person name="Taylor A."/>
            <person name="Sobczyk M.K."/>
            <person name="Baxter L."/>
            <person name="Greenfield B.P."/>
            <person name="Bates H.J."/>
            <person name="Wilson F."/>
            <person name="Jackson A.C."/>
            <person name="Ott S."/>
            <person name="Harrison R.J."/>
            <person name="Clarkson J.P."/>
        </authorList>
    </citation>
    <scope>NUCLEOTIDE SEQUENCE [LARGE SCALE GENOMIC DNA]</scope>
    <source>
        <strain evidence="11 12">Fo_A28</strain>
    </source>
</reference>
<evidence type="ECO:0000256" key="9">
    <source>
        <dbReference type="SAM" id="Phobius"/>
    </source>
</evidence>
<dbReference type="VEuPathDB" id="FungiDB:FOC4_g10012225"/>
<feature type="transmembrane region" description="Helical" evidence="9">
    <location>
        <begin position="98"/>
        <end position="117"/>
    </location>
</feature>
<gene>
    <name evidence="11" type="ORF">BFJ68_g3176</name>
</gene>
<dbReference type="VEuPathDB" id="FungiDB:FOC1_g10005563"/>
<accession>A0A420RRR3</accession>
<dbReference type="PANTHER" id="PTHR48022">
    <property type="entry name" value="PLASTIDIC GLUCOSE TRANSPORTER 4"/>
    <property type="match status" value="1"/>
</dbReference>
<evidence type="ECO:0000256" key="5">
    <source>
        <dbReference type="ARBA" id="ARBA00022989"/>
    </source>
</evidence>
<keyword evidence="3 7" id="KW-0813">Transport</keyword>
<feature type="transmembrane region" description="Helical" evidence="9">
    <location>
        <begin position="290"/>
        <end position="312"/>
    </location>
</feature>
<dbReference type="NCBIfam" id="TIGR00879">
    <property type="entry name" value="SP"/>
    <property type="match status" value="1"/>
</dbReference>
<evidence type="ECO:0000256" key="2">
    <source>
        <dbReference type="ARBA" id="ARBA00010992"/>
    </source>
</evidence>
<feature type="region of interest" description="Disordered" evidence="8">
    <location>
        <begin position="1"/>
        <end position="22"/>
    </location>
</feature>
<dbReference type="VEuPathDB" id="FungiDB:FOIG_12401"/>
<feature type="transmembrane region" description="Helical" evidence="9">
    <location>
        <begin position="41"/>
        <end position="59"/>
    </location>
</feature>
<dbReference type="PROSITE" id="PS00217">
    <property type="entry name" value="SUGAR_TRANSPORT_2"/>
    <property type="match status" value="1"/>
</dbReference>
<proteinExistence type="inferred from homology"/>
<name>A0A420RRR3_FUSOX</name>
<keyword evidence="6 9" id="KW-0472">Membrane</keyword>
<feature type="transmembrane region" description="Helical" evidence="9">
    <location>
        <begin position="157"/>
        <end position="176"/>
    </location>
</feature>
<evidence type="ECO:0000256" key="6">
    <source>
        <dbReference type="ARBA" id="ARBA00023136"/>
    </source>
</evidence>
<feature type="transmembrane region" description="Helical" evidence="9">
    <location>
        <begin position="355"/>
        <end position="375"/>
    </location>
</feature>
<dbReference type="Proteomes" id="UP000285860">
    <property type="component" value="Unassembled WGS sequence"/>
</dbReference>
<feature type="compositionally biased region" description="Polar residues" evidence="8">
    <location>
        <begin position="1"/>
        <end position="11"/>
    </location>
</feature>
<evidence type="ECO:0000256" key="7">
    <source>
        <dbReference type="RuleBase" id="RU003346"/>
    </source>
</evidence>
<evidence type="ECO:0000313" key="12">
    <source>
        <dbReference type="Proteomes" id="UP000285860"/>
    </source>
</evidence>
<dbReference type="InterPro" id="IPR020846">
    <property type="entry name" value="MFS_dom"/>
</dbReference>
<dbReference type="GO" id="GO:0016020">
    <property type="term" value="C:membrane"/>
    <property type="evidence" value="ECO:0007669"/>
    <property type="project" value="UniProtKB-SubCell"/>
</dbReference>
<feature type="transmembrane region" description="Helical" evidence="9">
    <location>
        <begin position="436"/>
        <end position="454"/>
    </location>
</feature>
<sequence>MSKESLSNSPSHVEETDPTPQAETAIEYDSNGLSGIVRSPYVLGAATLASLGGFSFGYAPGHPRYGFNVGFMTGMLELGAFVGCLFLPYLADRISRKWAMTVATVFFTIGAIIQTAAHNYGTLVAGRAIGGIGVGTLAMGAPLYISEISPPNLRGSLLVLEALSIVIGAIISYWITYGTKDMASEWSFRLPFLLQMPPALLVGLGIHFFPYSPRWLVMRQRDDDSLHALAQLRRVPATDDRVQAEWKGILTEVRFQQEILSQEHPNDSGIILELKQWGDLFRPRCLKRTAVALGIPFFQQFSGINAFVYYAPTFFKALGQDDNMALILSGMVNICQLAAGIPTFLYLDKMGRRKLAIFGGAAMAVPHLIMSGVVGKFDGKWEANPGMGWFGVALILFPSSRRAKGVGAATAMVWLANFIIGVVVPEMIIKIGWGTYLFFGIFCSLASIFSFFLVPETANKSLEQISQLFGDHAVADEEAVYERIRHQVWAGHAHGAEHAEVKQSI</sequence>
<comment type="subcellular location">
    <subcellularLocation>
        <location evidence="1">Membrane</location>
        <topology evidence="1">Multi-pass membrane protein</topology>
    </subcellularLocation>
</comment>
<comment type="caution">
    <text evidence="11">The sequence shown here is derived from an EMBL/GenBank/DDBJ whole genome shotgun (WGS) entry which is preliminary data.</text>
</comment>
<dbReference type="Pfam" id="PF00083">
    <property type="entry name" value="Sugar_tr"/>
    <property type="match status" value="1"/>
</dbReference>
<evidence type="ECO:0000256" key="3">
    <source>
        <dbReference type="ARBA" id="ARBA00022448"/>
    </source>
</evidence>
<feature type="transmembrane region" description="Helical" evidence="9">
    <location>
        <begin position="381"/>
        <end position="398"/>
    </location>
</feature>
<dbReference type="InterPro" id="IPR005828">
    <property type="entry name" value="MFS_sugar_transport-like"/>
</dbReference>
<feature type="transmembrane region" description="Helical" evidence="9">
    <location>
        <begin position="65"/>
        <end position="91"/>
    </location>
</feature>
<dbReference type="InterPro" id="IPR003663">
    <property type="entry name" value="Sugar/inositol_transpt"/>
</dbReference>
<dbReference type="InterPro" id="IPR005829">
    <property type="entry name" value="Sugar_transporter_CS"/>
</dbReference>
<dbReference type="AlphaFoldDB" id="A0A420RRR3"/>
<dbReference type="PROSITE" id="PS50850">
    <property type="entry name" value="MFS"/>
    <property type="match status" value="1"/>
</dbReference>
<evidence type="ECO:0000256" key="1">
    <source>
        <dbReference type="ARBA" id="ARBA00004141"/>
    </source>
</evidence>
<evidence type="ECO:0000256" key="4">
    <source>
        <dbReference type="ARBA" id="ARBA00022692"/>
    </source>
</evidence>
<dbReference type="GO" id="GO:0005351">
    <property type="term" value="F:carbohydrate:proton symporter activity"/>
    <property type="evidence" value="ECO:0007669"/>
    <property type="project" value="TreeGrafter"/>
</dbReference>
<comment type="similarity">
    <text evidence="2 7">Belongs to the major facilitator superfamily. Sugar transporter (TC 2.A.1.1) family.</text>
</comment>
<feature type="transmembrane region" description="Helical" evidence="9">
    <location>
        <begin position="188"/>
        <end position="211"/>
    </location>
</feature>
<feature type="transmembrane region" description="Helical" evidence="9">
    <location>
        <begin position="405"/>
        <end position="424"/>
    </location>
</feature>
<evidence type="ECO:0000259" key="10">
    <source>
        <dbReference type="PROSITE" id="PS50850"/>
    </source>
</evidence>
<keyword evidence="5 9" id="KW-1133">Transmembrane helix</keyword>
<feature type="domain" description="Major facilitator superfamily (MFS) profile" evidence="10">
    <location>
        <begin position="1"/>
        <end position="458"/>
    </location>
</feature>
<dbReference type="VEuPathDB" id="FungiDB:FOZG_06397"/>
<dbReference type="InterPro" id="IPR050360">
    <property type="entry name" value="MFS_Sugar_Transporters"/>
</dbReference>
<dbReference type="PANTHER" id="PTHR48022:SF14">
    <property type="entry name" value="MAJOR FACILITATOR SUPERFAMILY (MFS) PROFILE DOMAIN-CONTAINING PROTEIN-RELATED"/>
    <property type="match status" value="1"/>
</dbReference>
<feature type="transmembrane region" description="Helical" evidence="9">
    <location>
        <begin position="324"/>
        <end position="348"/>
    </location>
</feature>
<protein>
    <recommendedName>
        <fullName evidence="10">Major facilitator superfamily (MFS) profile domain-containing protein</fullName>
    </recommendedName>
</protein>